<reference evidence="4 5" key="1">
    <citation type="submission" date="2022-05" db="EMBL/GenBank/DDBJ databases">
        <authorList>
            <consortium name="Genoscope - CEA"/>
            <person name="William W."/>
        </authorList>
    </citation>
    <scope>NUCLEOTIDE SEQUENCE [LARGE SCALE GENOMIC DNA]</scope>
</reference>
<dbReference type="PROSITE" id="PS00022">
    <property type="entry name" value="EGF_1"/>
    <property type="match status" value="1"/>
</dbReference>
<keyword evidence="5" id="KW-1185">Reference proteome</keyword>
<proteinExistence type="predicted"/>
<dbReference type="NCBIfam" id="NF040941">
    <property type="entry name" value="GGGWT_bact"/>
    <property type="match status" value="1"/>
</dbReference>
<evidence type="ECO:0000256" key="2">
    <source>
        <dbReference type="SAM" id="SignalP"/>
    </source>
</evidence>
<dbReference type="SUPFAM" id="SSF56496">
    <property type="entry name" value="Fibrinogen C-terminal domain-like"/>
    <property type="match status" value="1"/>
</dbReference>
<keyword evidence="1" id="KW-0245">EGF-like domain</keyword>
<dbReference type="Pfam" id="PF00024">
    <property type="entry name" value="PAN_1"/>
    <property type="match status" value="1"/>
</dbReference>
<protein>
    <recommendedName>
        <fullName evidence="3">EGF-like domain-containing protein</fullName>
    </recommendedName>
</protein>
<evidence type="ECO:0000259" key="3">
    <source>
        <dbReference type="PROSITE" id="PS50026"/>
    </source>
</evidence>
<dbReference type="InterPro" id="IPR000742">
    <property type="entry name" value="EGF"/>
</dbReference>
<feature type="chain" id="PRO_5046612159" description="EGF-like domain-containing protein" evidence="2">
    <location>
        <begin position="27"/>
        <end position="405"/>
    </location>
</feature>
<dbReference type="Pfam" id="PF00008">
    <property type="entry name" value="EGF"/>
    <property type="match status" value="1"/>
</dbReference>
<keyword evidence="1" id="KW-1015">Disulfide bond</keyword>
<organism evidence="4 5">
    <name type="scientific">Porites lobata</name>
    <dbReference type="NCBI Taxonomy" id="104759"/>
    <lineage>
        <taxon>Eukaryota</taxon>
        <taxon>Metazoa</taxon>
        <taxon>Cnidaria</taxon>
        <taxon>Anthozoa</taxon>
        <taxon>Hexacorallia</taxon>
        <taxon>Scleractinia</taxon>
        <taxon>Fungiina</taxon>
        <taxon>Poritidae</taxon>
        <taxon>Porites</taxon>
    </lineage>
</organism>
<dbReference type="InterPro" id="IPR036056">
    <property type="entry name" value="Fibrinogen-like_C"/>
</dbReference>
<keyword evidence="2" id="KW-0732">Signal</keyword>
<dbReference type="PROSITE" id="PS01186">
    <property type="entry name" value="EGF_2"/>
    <property type="match status" value="1"/>
</dbReference>
<dbReference type="CDD" id="cd00054">
    <property type="entry name" value="EGF_CA"/>
    <property type="match status" value="1"/>
</dbReference>
<feature type="domain" description="EGF-like" evidence="3">
    <location>
        <begin position="121"/>
        <end position="159"/>
    </location>
</feature>
<feature type="disulfide bond" evidence="1">
    <location>
        <begin position="149"/>
        <end position="158"/>
    </location>
</feature>
<sequence>MVFAFFQSGNSLVLLLLCGIIIIVKSSKFKGSFDIDGGEALFANPITFLGQMLSSAPLVSKEVIDERECLLECAKDSQCRSTNFQTVAVSSGKFICQILDTNKFLSPELISRSMDYRHHSFSVPCELNPCMNGATCQPIKSQYDFKCACPPGYYGKLCNVSYESCAELLNAGFKKSGIHLIKPFQTDMLNVSCDQANNGGGWTMVFKAISNVSSAILQPLWTSADTLNEDNTEVLSPSSFPREHYKNRFIQNWQTADPTEGNSLPRFLWSAFLVVDVYSHFLLIDAVLRQVMLCVPFQVRVSIFESQNEVLSIVFNATNSDNTNWFSASRVISSPWTDFVTNPPALFSLNVPSDRPFYIATPLNTCGNDGGWLVVSSGPCAWEKRFPAPSILYSKLKTILHSTTM</sequence>
<dbReference type="InterPro" id="IPR003609">
    <property type="entry name" value="Pan_app"/>
</dbReference>
<dbReference type="SUPFAM" id="SSF57414">
    <property type="entry name" value="Hairpin loop containing domain-like"/>
    <property type="match status" value="1"/>
</dbReference>
<dbReference type="PROSITE" id="PS50026">
    <property type="entry name" value="EGF_3"/>
    <property type="match status" value="1"/>
</dbReference>
<comment type="caution">
    <text evidence="4">The sequence shown here is derived from an EMBL/GenBank/DDBJ whole genome shotgun (WGS) entry which is preliminary data.</text>
</comment>
<feature type="disulfide bond" evidence="1">
    <location>
        <begin position="130"/>
        <end position="147"/>
    </location>
</feature>
<evidence type="ECO:0000313" key="4">
    <source>
        <dbReference type="EMBL" id="CAH3126740.1"/>
    </source>
</evidence>
<feature type="signal peptide" evidence="2">
    <location>
        <begin position="1"/>
        <end position="26"/>
    </location>
</feature>
<gene>
    <name evidence="4" type="ORF">PLOB_00032753</name>
</gene>
<dbReference type="EMBL" id="CALNXK010000043">
    <property type="protein sequence ID" value="CAH3126740.1"/>
    <property type="molecule type" value="Genomic_DNA"/>
</dbReference>
<dbReference type="InterPro" id="IPR014716">
    <property type="entry name" value="Fibrinogen_a/b/g_C_1"/>
</dbReference>
<dbReference type="Proteomes" id="UP001159405">
    <property type="component" value="Unassembled WGS sequence"/>
</dbReference>
<dbReference type="SUPFAM" id="SSF57196">
    <property type="entry name" value="EGF/Laminin"/>
    <property type="match status" value="1"/>
</dbReference>
<name>A0ABN8NY59_9CNID</name>
<accession>A0ABN8NY59</accession>
<dbReference type="Gene3D" id="2.10.25.10">
    <property type="entry name" value="Laminin"/>
    <property type="match status" value="1"/>
</dbReference>
<comment type="caution">
    <text evidence="1">Lacks conserved residue(s) required for the propagation of feature annotation.</text>
</comment>
<dbReference type="SMART" id="SM00181">
    <property type="entry name" value="EGF"/>
    <property type="match status" value="1"/>
</dbReference>
<dbReference type="Gene3D" id="3.90.215.10">
    <property type="entry name" value="Gamma Fibrinogen, chain A, domain 1"/>
    <property type="match status" value="1"/>
</dbReference>
<evidence type="ECO:0000313" key="5">
    <source>
        <dbReference type="Proteomes" id="UP001159405"/>
    </source>
</evidence>
<evidence type="ECO:0000256" key="1">
    <source>
        <dbReference type="PROSITE-ProRule" id="PRU00076"/>
    </source>
</evidence>